<dbReference type="AlphaFoldDB" id="A0A840QHX3"/>
<dbReference type="RefSeq" id="WP_184662424.1">
    <property type="nucleotide sequence ID" value="NZ_JACHHB010000001.1"/>
</dbReference>
<evidence type="ECO:0000313" key="3">
    <source>
        <dbReference type="EMBL" id="MBB5171934.1"/>
    </source>
</evidence>
<evidence type="ECO:0000313" key="4">
    <source>
        <dbReference type="Proteomes" id="UP000551878"/>
    </source>
</evidence>
<proteinExistence type="predicted"/>
<accession>A0A840QHX3</accession>
<evidence type="ECO:0000259" key="2">
    <source>
        <dbReference type="Pfam" id="PF04892"/>
    </source>
</evidence>
<gene>
    <name evidence="3" type="ORF">HNQ41_000074</name>
</gene>
<comment type="caution">
    <text evidence="3">The sequence shown here is derived from an EMBL/GenBank/DDBJ whole genome shotgun (WGS) entry which is preliminary data.</text>
</comment>
<name>A0A840QHX3_9BACI</name>
<dbReference type="InterPro" id="IPR006976">
    <property type="entry name" value="VanZ-like"/>
</dbReference>
<keyword evidence="4" id="KW-1185">Reference proteome</keyword>
<dbReference type="PANTHER" id="PTHR36834:SF1">
    <property type="entry name" value="INTEGRAL MEMBRANE PROTEIN"/>
    <property type="match status" value="1"/>
</dbReference>
<feature type="transmembrane region" description="Helical" evidence="1">
    <location>
        <begin position="43"/>
        <end position="66"/>
    </location>
</feature>
<feature type="transmembrane region" description="Helical" evidence="1">
    <location>
        <begin position="125"/>
        <end position="144"/>
    </location>
</feature>
<dbReference type="Proteomes" id="UP000551878">
    <property type="component" value="Unassembled WGS sequence"/>
</dbReference>
<feature type="transmembrane region" description="Helical" evidence="1">
    <location>
        <begin position="12"/>
        <end position="31"/>
    </location>
</feature>
<reference evidence="3 4" key="1">
    <citation type="submission" date="2020-08" db="EMBL/GenBank/DDBJ databases">
        <title>Genomic Encyclopedia of Type Strains, Phase IV (KMG-IV): sequencing the most valuable type-strain genomes for metagenomic binning, comparative biology and taxonomic classification.</title>
        <authorList>
            <person name="Goeker M."/>
        </authorList>
    </citation>
    <scope>NUCLEOTIDE SEQUENCE [LARGE SCALE GENOMIC DNA]</scope>
    <source>
        <strain evidence="3 4">DSM 24696</strain>
    </source>
</reference>
<feature type="transmembrane region" description="Helical" evidence="1">
    <location>
        <begin position="156"/>
        <end position="173"/>
    </location>
</feature>
<keyword evidence="1" id="KW-0812">Transmembrane</keyword>
<evidence type="ECO:0000256" key="1">
    <source>
        <dbReference type="SAM" id="Phobius"/>
    </source>
</evidence>
<organism evidence="3 4">
    <name type="scientific">Texcoconibacillus texcoconensis</name>
    <dbReference type="NCBI Taxonomy" id="1095777"/>
    <lineage>
        <taxon>Bacteria</taxon>
        <taxon>Bacillati</taxon>
        <taxon>Bacillota</taxon>
        <taxon>Bacilli</taxon>
        <taxon>Bacillales</taxon>
        <taxon>Bacillaceae</taxon>
        <taxon>Texcoconibacillus</taxon>
    </lineage>
</organism>
<protein>
    <submittedName>
        <fullName evidence="3">Glycopeptide antibiotics resistance protein</fullName>
    </submittedName>
</protein>
<feature type="transmembrane region" description="Helical" evidence="1">
    <location>
        <begin position="100"/>
        <end position="118"/>
    </location>
</feature>
<sequence>MEQLWRAFSQAIPLLLILIPFVILIGWLFYNKNVKKGETKKKALYVVIINSFLILSIIGVLLVTLLPRPGGGQSVQLVPFLSIWDTLVNSVHYTGPIRNIGFNILLFIPLGFFLTLKLQSQYKLLRITIIGMLFSIGVELAQYFLAIGRVSNIDDVILNTFGTFVGVLMGYFVKKHFVKPYLE</sequence>
<dbReference type="InterPro" id="IPR053150">
    <property type="entry name" value="Teicoplanin_resist-assoc"/>
</dbReference>
<dbReference type="Pfam" id="PF04892">
    <property type="entry name" value="VanZ"/>
    <property type="match status" value="1"/>
</dbReference>
<dbReference type="EMBL" id="JACHHB010000001">
    <property type="protein sequence ID" value="MBB5171934.1"/>
    <property type="molecule type" value="Genomic_DNA"/>
</dbReference>
<dbReference type="PANTHER" id="PTHR36834">
    <property type="entry name" value="MEMBRANE PROTEIN-RELATED"/>
    <property type="match status" value="1"/>
</dbReference>
<feature type="domain" description="VanZ-like" evidence="2">
    <location>
        <begin position="54"/>
        <end position="172"/>
    </location>
</feature>
<keyword evidence="1" id="KW-0472">Membrane</keyword>
<keyword evidence="1" id="KW-1133">Transmembrane helix</keyword>